<dbReference type="InterPro" id="IPR013507">
    <property type="entry name" value="DNA_mismatch_S5_2-like"/>
</dbReference>
<dbReference type="NCBIfam" id="TIGR00585">
    <property type="entry name" value="mutl"/>
    <property type="match status" value="1"/>
</dbReference>
<dbReference type="Proteomes" id="UP000525078">
    <property type="component" value="Unassembled WGS sequence"/>
</dbReference>
<dbReference type="Gene3D" id="3.30.1540.20">
    <property type="entry name" value="MutL, C-terminal domain, dimerisation subdomain"/>
    <property type="match status" value="1"/>
</dbReference>
<evidence type="ECO:0008006" key="9">
    <source>
        <dbReference type="Google" id="ProtNLM"/>
    </source>
</evidence>
<dbReference type="Gene3D" id="3.30.565.10">
    <property type="entry name" value="Histidine kinase-like ATPase, C-terminal domain"/>
    <property type="match status" value="1"/>
</dbReference>
<evidence type="ECO:0000313" key="7">
    <source>
        <dbReference type="EMBL" id="KAF4373783.1"/>
    </source>
</evidence>
<dbReference type="Pfam" id="PF08676">
    <property type="entry name" value="MutL_C"/>
    <property type="match status" value="1"/>
</dbReference>
<dbReference type="InterPro" id="IPR014762">
    <property type="entry name" value="DNA_mismatch_repair_CS"/>
</dbReference>
<dbReference type="EMBL" id="JAATIP010000098">
    <property type="protein sequence ID" value="KAF4373783.1"/>
    <property type="molecule type" value="Genomic_DNA"/>
</dbReference>
<evidence type="ECO:0000256" key="1">
    <source>
        <dbReference type="ARBA" id="ARBA00006082"/>
    </source>
</evidence>
<reference evidence="7 8" key="1">
    <citation type="journal article" date="2020" name="bioRxiv">
        <title>Sequence and annotation of 42 cannabis genomes reveals extensive copy number variation in cannabinoid synthesis and pathogen resistance genes.</title>
        <authorList>
            <person name="Mckernan K.J."/>
            <person name="Helbert Y."/>
            <person name="Kane L.T."/>
            <person name="Ebling H."/>
            <person name="Zhang L."/>
            <person name="Liu B."/>
            <person name="Eaton Z."/>
            <person name="Mclaughlin S."/>
            <person name="Kingan S."/>
            <person name="Baybayan P."/>
            <person name="Concepcion G."/>
            <person name="Jordan M."/>
            <person name="Riva A."/>
            <person name="Barbazuk W."/>
            <person name="Harkins T."/>
        </authorList>
    </citation>
    <scope>NUCLEOTIDE SEQUENCE [LARGE SCALE GENOMIC DNA]</scope>
    <source>
        <strain evidence="8">cv. Jamaican Lion 4</strain>
        <tissue evidence="7">Leaf</tissue>
    </source>
</reference>
<dbReference type="InterPro" id="IPR036890">
    <property type="entry name" value="HATPase_C_sf"/>
</dbReference>
<dbReference type="AlphaFoldDB" id="A0A7J6FSU4"/>
<comment type="caution">
    <text evidence="7">The sequence shown here is derived from an EMBL/GenBank/DDBJ whole genome shotgun (WGS) entry which is preliminary data.</text>
</comment>
<gene>
    <name evidence="7" type="ORF">F8388_007689</name>
</gene>
<comment type="similarity">
    <text evidence="1">Belongs to the DNA mismatch repair MutL/HexB family.</text>
</comment>
<evidence type="ECO:0000259" key="5">
    <source>
        <dbReference type="SMART" id="SM00853"/>
    </source>
</evidence>
<dbReference type="InterPro" id="IPR020568">
    <property type="entry name" value="Ribosomal_Su5_D2-typ_SF"/>
</dbReference>
<protein>
    <recommendedName>
        <fullName evidence="9">DNA mismatch repair protein MLH3</fullName>
    </recommendedName>
</protein>
<dbReference type="GO" id="GO:0140664">
    <property type="term" value="F:ATP-dependent DNA damage sensor activity"/>
    <property type="evidence" value="ECO:0007669"/>
    <property type="project" value="InterPro"/>
</dbReference>
<dbReference type="Gene3D" id="3.30.1370.100">
    <property type="entry name" value="MutL, C-terminal domain, regulatory subdomain"/>
    <property type="match status" value="1"/>
</dbReference>
<evidence type="ECO:0000256" key="4">
    <source>
        <dbReference type="SAM" id="MobiDB-lite"/>
    </source>
</evidence>
<keyword evidence="3" id="KW-0234">DNA repair</keyword>
<dbReference type="FunFam" id="3.30.565.10:FF:000003">
    <property type="entry name" value="DNA mismatch repair endonuclease MutL"/>
    <property type="match status" value="1"/>
</dbReference>
<feature type="domain" description="DNA mismatch repair protein S5" evidence="6">
    <location>
        <begin position="213"/>
        <end position="348"/>
    </location>
</feature>
<dbReference type="InterPro" id="IPR042120">
    <property type="entry name" value="MutL_C_dimsub"/>
</dbReference>
<dbReference type="InterPro" id="IPR038973">
    <property type="entry name" value="MutL/Mlh/Pms-like"/>
</dbReference>
<dbReference type="GO" id="GO:0006298">
    <property type="term" value="P:mismatch repair"/>
    <property type="evidence" value="ECO:0007669"/>
    <property type="project" value="InterPro"/>
</dbReference>
<dbReference type="SUPFAM" id="SSF54211">
    <property type="entry name" value="Ribosomal protein S5 domain 2-like"/>
    <property type="match status" value="1"/>
</dbReference>
<dbReference type="SMART" id="SM00853">
    <property type="entry name" value="MutL_C"/>
    <property type="match status" value="1"/>
</dbReference>
<dbReference type="GO" id="GO:0030983">
    <property type="term" value="F:mismatched DNA binding"/>
    <property type="evidence" value="ECO:0007669"/>
    <property type="project" value="InterPro"/>
</dbReference>
<evidence type="ECO:0000256" key="3">
    <source>
        <dbReference type="ARBA" id="ARBA00023204"/>
    </source>
</evidence>
<dbReference type="InterPro" id="IPR042121">
    <property type="entry name" value="MutL_C_regsub"/>
</dbReference>
<dbReference type="InterPro" id="IPR014790">
    <property type="entry name" value="MutL_C"/>
</dbReference>
<proteinExistence type="inferred from homology"/>
<evidence type="ECO:0000256" key="2">
    <source>
        <dbReference type="ARBA" id="ARBA00022763"/>
    </source>
</evidence>
<dbReference type="PANTHER" id="PTHR10073">
    <property type="entry name" value="DNA MISMATCH REPAIR PROTEIN MLH, PMS, MUTL"/>
    <property type="match status" value="1"/>
</dbReference>
<dbReference type="Gene3D" id="3.30.230.10">
    <property type="match status" value="1"/>
</dbReference>
<name>A0A7J6FSU4_CANSA</name>
<dbReference type="PROSITE" id="PS00058">
    <property type="entry name" value="DNA_MISMATCH_REPAIR_1"/>
    <property type="match status" value="1"/>
</dbReference>
<feature type="domain" description="MutL C-terminal dimerisation" evidence="5">
    <location>
        <begin position="943"/>
        <end position="1103"/>
    </location>
</feature>
<dbReference type="SMART" id="SM01340">
    <property type="entry name" value="DNA_mis_repair"/>
    <property type="match status" value="1"/>
</dbReference>
<dbReference type="SUPFAM" id="SSF55874">
    <property type="entry name" value="ATPase domain of HSP90 chaperone/DNA topoisomerase II/histidine kinase"/>
    <property type="match status" value="1"/>
</dbReference>
<dbReference type="GO" id="GO:0005524">
    <property type="term" value="F:ATP binding"/>
    <property type="evidence" value="ECO:0007669"/>
    <property type="project" value="InterPro"/>
</dbReference>
<dbReference type="PANTHER" id="PTHR10073:SF47">
    <property type="entry name" value="DNA MISMATCH REPAIR PROTEIN MLH3"/>
    <property type="match status" value="1"/>
</dbReference>
<sequence>MATIQSLPQPLRTSLRSGIILFDIATVVEELVFNSLDAAASTVSVFVGVGSSYVKVVDDGSGIPRDDLVLLGERYATSKFDHLADKDNECKSFGFRGEALASISDVSLLEVVTKASGRPNGYRKVMKGSKCLYLGIYDDRKDVGTTVSVRDLFYNQPIRRKYIQSSPKKVLQSIKKCVQRISLVHSNVSFKVVDIESEDVLLYTLPSSPMSLLTTCFGTEISTSLHELKSSSGKIELSGYISSPCDNLSIKVFQYIYINSRYVCKGPIHKLVNQLATRYHWFDQGKAVNNFQTRKRSRAQIYPAFILNIRCPRSFYDLNFEPSKTYVEFKDWVPVLALLEEVIQDLWKENMSDIKGEDLLLNGDGNTISLGDLHDVFPRNSTTGNKKGRIQNSEDSLDPISSHLKMPIKELNYMSQRKQDMITNKSSQKCTHYFDDQEDEMDTFHTDNSLQAWDQPLAQCKLKVSKNYEHQPFISNNHSLSTDDYCLVDEYTSGERCRVSADDVNFSSSWGRDSFEADLGLSSEAVDSSLCCDHQELSDDVAVSRDGKRPFLKSCSFRGCLPQERTLCTDDVCKFKSDNFKINQMLNWPYGGVNVSETNENFDFLSCPLREANTSRFQSSPTAEIGSFSRSSLRSFPLYEEPTTDYNDGFLSDSVKRIETIGSNHLNLDPEWCSLSLDSISQPTPWDVDHYTDCRYSNDVLEKRSSQEKWNASCSYNEFSDADLGEFLPRHNLNKRLPSKSVNISNHGTDWLSEVSLGKNQLSSEMYKSQRDQNSYDESEGNDHFSKRRSRSHSAPPFCRSKRKFLTLNFHSTGKGGNDPAYPEGRERWKPIVLGDSLLDNRLDWKNLQDLKEDLTEIRSEERLEQSVCFDIQDAPFKDNVSLNCGSKWRNSCPKTAHNNKLHHHDIQNESSILDISSGFLHLAGDSLVPESMNKNSLKEAIVLQQIDKKYIPIVAGKTLAVVDQHAADERIRLEELRQKVLSGEAKEITFLDAEKELMLPEIGHQLLHSYAKEIKEWGWICNIHAQDSKSFKRNLNLLHNRPTVIKLVAVPCILGVNLSDIDLTEFLQQLADTDGSSTIPPSVLRVLNSKACRGAIMFGDALLHSECSLIIEELKHTSLCFQCAHGRPTTAPLVNLETLHKQIAKTTLHTDDSNGLWHGLRRHELNVERAEQRLMSASC</sequence>
<evidence type="ECO:0000313" key="8">
    <source>
        <dbReference type="Proteomes" id="UP000525078"/>
    </source>
</evidence>
<keyword evidence="2" id="KW-0227">DNA damage</keyword>
<dbReference type="InterPro" id="IPR037198">
    <property type="entry name" value="MutL_C_sf"/>
</dbReference>
<organism evidence="7 8">
    <name type="scientific">Cannabis sativa</name>
    <name type="common">Hemp</name>
    <name type="synonym">Marijuana</name>
    <dbReference type="NCBI Taxonomy" id="3483"/>
    <lineage>
        <taxon>Eukaryota</taxon>
        <taxon>Viridiplantae</taxon>
        <taxon>Streptophyta</taxon>
        <taxon>Embryophyta</taxon>
        <taxon>Tracheophyta</taxon>
        <taxon>Spermatophyta</taxon>
        <taxon>Magnoliopsida</taxon>
        <taxon>eudicotyledons</taxon>
        <taxon>Gunneridae</taxon>
        <taxon>Pentapetalae</taxon>
        <taxon>rosids</taxon>
        <taxon>fabids</taxon>
        <taxon>Rosales</taxon>
        <taxon>Cannabaceae</taxon>
        <taxon>Cannabis</taxon>
    </lineage>
</organism>
<dbReference type="InterPro" id="IPR002099">
    <property type="entry name" value="MutL/Mlh/PMS"/>
</dbReference>
<dbReference type="CDD" id="cd16926">
    <property type="entry name" value="HATPase_MutL-MLH-PMS-like"/>
    <property type="match status" value="1"/>
</dbReference>
<dbReference type="InterPro" id="IPR014721">
    <property type="entry name" value="Ribsml_uS5_D2-typ_fold_subgr"/>
</dbReference>
<dbReference type="Pfam" id="PF13589">
    <property type="entry name" value="HATPase_c_3"/>
    <property type="match status" value="1"/>
</dbReference>
<dbReference type="GO" id="GO:0032300">
    <property type="term" value="C:mismatch repair complex"/>
    <property type="evidence" value="ECO:0007669"/>
    <property type="project" value="InterPro"/>
</dbReference>
<dbReference type="GO" id="GO:0016887">
    <property type="term" value="F:ATP hydrolysis activity"/>
    <property type="evidence" value="ECO:0007669"/>
    <property type="project" value="InterPro"/>
</dbReference>
<dbReference type="FunFam" id="3.30.1370.100:FF:000007">
    <property type="entry name" value="MUTL protein homolog 3"/>
    <property type="match status" value="1"/>
</dbReference>
<dbReference type="Pfam" id="PF01119">
    <property type="entry name" value="DNA_mis_repair"/>
    <property type="match status" value="1"/>
</dbReference>
<accession>A0A7J6FSU4</accession>
<dbReference type="SUPFAM" id="SSF118116">
    <property type="entry name" value="DNA mismatch repair protein MutL"/>
    <property type="match status" value="1"/>
</dbReference>
<feature type="region of interest" description="Disordered" evidence="4">
    <location>
        <begin position="764"/>
        <end position="798"/>
    </location>
</feature>
<evidence type="ECO:0000259" key="6">
    <source>
        <dbReference type="SMART" id="SM01340"/>
    </source>
</evidence>